<keyword evidence="2" id="KW-0333">Golgi apparatus</keyword>
<evidence type="ECO:0000256" key="3">
    <source>
        <dbReference type="ARBA" id="ARBA00023121"/>
    </source>
</evidence>
<evidence type="ECO:0000256" key="4">
    <source>
        <dbReference type="ARBA" id="ARBA00023136"/>
    </source>
</evidence>
<dbReference type="EMBL" id="BMSX01000002">
    <property type="protein sequence ID" value="GGQ98721.1"/>
    <property type="molecule type" value="Genomic_DNA"/>
</dbReference>
<dbReference type="Proteomes" id="UP000658320">
    <property type="component" value="Unassembled WGS sequence"/>
</dbReference>
<accession>A0A918BZW5</accession>
<reference evidence="5" key="1">
    <citation type="journal article" date="2014" name="Int. J. Syst. Evol. Microbiol.">
        <title>Complete genome sequence of Corynebacterium casei LMG S-19264T (=DSM 44701T), isolated from a smear-ripened cheese.</title>
        <authorList>
            <consortium name="US DOE Joint Genome Institute (JGI-PGF)"/>
            <person name="Walter F."/>
            <person name="Albersmeier A."/>
            <person name="Kalinowski J."/>
            <person name="Ruckert C."/>
        </authorList>
    </citation>
    <scope>NUCLEOTIDE SEQUENCE</scope>
    <source>
        <strain evidence="5">JCM 4346</strain>
    </source>
</reference>
<keyword evidence="6" id="KW-1185">Reference proteome</keyword>
<dbReference type="InterPro" id="IPR038261">
    <property type="entry name" value="GPP34-like_sf"/>
</dbReference>
<evidence type="ECO:0000313" key="6">
    <source>
        <dbReference type="Proteomes" id="UP000658320"/>
    </source>
</evidence>
<comment type="subcellular location">
    <subcellularLocation>
        <location evidence="1">Golgi apparatus membrane</location>
        <topology evidence="1">Peripheral membrane protein</topology>
        <orientation evidence="1">Cytoplasmic side</orientation>
    </subcellularLocation>
</comment>
<dbReference type="Pfam" id="PF05719">
    <property type="entry name" value="GPP34"/>
    <property type="match status" value="1"/>
</dbReference>
<name>A0A918BZW5_9ACTN</name>
<evidence type="ECO:0000256" key="2">
    <source>
        <dbReference type="ARBA" id="ARBA00023034"/>
    </source>
</evidence>
<dbReference type="AlphaFoldDB" id="A0A918BZW5"/>
<dbReference type="GO" id="GO:0012505">
    <property type="term" value="C:endomembrane system"/>
    <property type="evidence" value="ECO:0007669"/>
    <property type="project" value="UniProtKB-ARBA"/>
</dbReference>
<proteinExistence type="predicted"/>
<comment type="caution">
    <text evidence="5">The sequence shown here is derived from an EMBL/GenBank/DDBJ whole genome shotgun (WGS) entry which is preliminary data.</text>
</comment>
<evidence type="ECO:0000313" key="5">
    <source>
        <dbReference type="EMBL" id="GGQ98721.1"/>
    </source>
</evidence>
<dbReference type="GO" id="GO:0005737">
    <property type="term" value="C:cytoplasm"/>
    <property type="evidence" value="ECO:0007669"/>
    <property type="project" value="UniProtKB-ARBA"/>
</dbReference>
<protein>
    <recommendedName>
        <fullName evidence="7">GPP34 family phosphoprotein</fullName>
    </recommendedName>
</protein>
<keyword evidence="4" id="KW-0472">Membrane</keyword>
<sequence length="226" mass="24067">MPQLCFTPLGDVRPWTGGPTDGETLMTTAQDLLFVSLDVPPVRPVEQGELSLALAGAEVIDLAEVGALVLDGDRLVPGPSPAAQDRLLAQAASSLVREEPYEAVEDWLWRRGRGLLSAYTARLEADGLLTRPRGRLFAARPARPTPAESPARRHAAERWASGEPVLAALAAAAGIRDEPADGFPGPLTEPVVTVLAAVGDAVTELVAVRQRRSVEEAAFDNIWRSV</sequence>
<dbReference type="Gene3D" id="1.10.3630.10">
    <property type="entry name" value="yeast vps74-n-term truncation variant domain like"/>
    <property type="match status" value="1"/>
</dbReference>
<evidence type="ECO:0000256" key="1">
    <source>
        <dbReference type="ARBA" id="ARBA00004255"/>
    </source>
</evidence>
<gene>
    <name evidence="5" type="ORF">GCM10010251_12480</name>
</gene>
<organism evidence="5 6">
    <name type="scientific">Streptomyces aurantiogriseus</name>
    <dbReference type="NCBI Taxonomy" id="66870"/>
    <lineage>
        <taxon>Bacteria</taxon>
        <taxon>Bacillati</taxon>
        <taxon>Actinomycetota</taxon>
        <taxon>Actinomycetes</taxon>
        <taxon>Kitasatosporales</taxon>
        <taxon>Streptomycetaceae</taxon>
        <taxon>Streptomyces</taxon>
    </lineage>
</organism>
<dbReference type="GO" id="GO:0070273">
    <property type="term" value="F:phosphatidylinositol-4-phosphate binding"/>
    <property type="evidence" value="ECO:0007669"/>
    <property type="project" value="InterPro"/>
</dbReference>
<dbReference type="InterPro" id="IPR008628">
    <property type="entry name" value="GPP34-like"/>
</dbReference>
<keyword evidence="3" id="KW-0446">Lipid-binding</keyword>
<reference evidence="5" key="2">
    <citation type="submission" date="2020-09" db="EMBL/GenBank/DDBJ databases">
        <authorList>
            <person name="Sun Q."/>
            <person name="Ohkuma M."/>
        </authorList>
    </citation>
    <scope>NUCLEOTIDE SEQUENCE</scope>
    <source>
        <strain evidence="5">JCM 4346</strain>
    </source>
</reference>
<evidence type="ECO:0008006" key="7">
    <source>
        <dbReference type="Google" id="ProtNLM"/>
    </source>
</evidence>